<comment type="caution">
    <text evidence="1">The sequence shown here is derived from an EMBL/GenBank/DDBJ whole genome shotgun (WGS) entry which is preliminary data.</text>
</comment>
<evidence type="ECO:0000313" key="2">
    <source>
        <dbReference type="Proteomes" id="UP001634393"/>
    </source>
</evidence>
<organism evidence="1 2">
    <name type="scientific">Penstemon smallii</name>
    <dbReference type="NCBI Taxonomy" id="265156"/>
    <lineage>
        <taxon>Eukaryota</taxon>
        <taxon>Viridiplantae</taxon>
        <taxon>Streptophyta</taxon>
        <taxon>Embryophyta</taxon>
        <taxon>Tracheophyta</taxon>
        <taxon>Spermatophyta</taxon>
        <taxon>Magnoliopsida</taxon>
        <taxon>eudicotyledons</taxon>
        <taxon>Gunneridae</taxon>
        <taxon>Pentapetalae</taxon>
        <taxon>asterids</taxon>
        <taxon>lamiids</taxon>
        <taxon>Lamiales</taxon>
        <taxon>Plantaginaceae</taxon>
        <taxon>Cheloneae</taxon>
        <taxon>Penstemon</taxon>
    </lineage>
</organism>
<evidence type="ECO:0000313" key="1">
    <source>
        <dbReference type="EMBL" id="KAL3840197.1"/>
    </source>
</evidence>
<protein>
    <submittedName>
        <fullName evidence="1">Uncharacterized protein</fullName>
    </submittedName>
</protein>
<sequence>MEGRFITASATQHRMERKTVKNKHRLCIADLLLHYPECRASEHKIILENCIYCIEWMQNTKL</sequence>
<reference evidence="1 2" key="1">
    <citation type="submission" date="2024-12" db="EMBL/GenBank/DDBJ databases">
        <title>The unique morphological basis and parallel evolutionary history of personate flowers in Penstemon.</title>
        <authorList>
            <person name="Depatie T.H."/>
            <person name="Wessinger C.A."/>
        </authorList>
    </citation>
    <scope>NUCLEOTIDE SEQUENCE [LARGE SCALE GENOMIC DNA]</scope>
    <source>
        <strain evidence="1">WTNN_2</strain>
        <tissue evidence="1">Leaf</tissue>
    </source>
</reference>
<keyword evidence="2" id="KW-1185">Reference proteome</keyword>
<dbReference type="EMBL" id="JBJXBP010000003">
    <property type="protein sequence ID" value="KAL3840197.1"/>
    <property type="molecule type" value="Genomic_DNA"/>
</dbReference>
<accession>A0ABD3TSV9</accession>
<dbReference type="AlphaFoldDB" id="A0ABD3TSV9"/>
<proteinExistence type="predicted"/>
<name>A0ABD3TSV9_9LAMI</name>
<dbReference type="Proteomes" id="UP001634393">
    <property type="component" value="Unassembled WGS sequence"/>
</dbReference>
<gene>
    <name evidence="1" type="ORF">ACJIZ3_024788</name>
</gene>